<evidence type="ECO:0000256" key="1">
    <source>
        <dbReference type="ARBA" id="ARBA00010638"/>
    </source>
</evidence>
<name>A0ABS5DHW9_9PSEU</name>
<evidence type="ECO:0000256" key="2">
    <source>
        <dbReference type="ARBA" id="ARBA00022741"/>
    </source>
</evidence>
<dbReference type="PANTHER" id="PTHR23407">
    <property type="entry name" value="ATPASE INHIBITOR/5-FORMYLTETRAHYDROFOLATE CYCLO-LIGASE"/>
    <property type="match status" value="1"/>
</dbReference>
<keyword evidence="4" id="KW-0460">Magnesium</keyword>
<keyword evidence="5" id="KW-0436">Ligase</keyword>
<dbReference type="InterPro" id="IPR037171">
    <property type="entry name" value="NagB/RpiA_transferase-like"/>
</dbReference>
<protein>
    <recommendedName>
        <fullName evidence="4">5-formyltetrahydrofolate cyclo-ligase</fullName>
        <ecNumber evidence="4">6.3.3.2</ecNumber>
    </recommendedName>
</protein>
<comment type="catalytic activity">
    <reaction evidence="4">
        <text>(6S)-5-formyl-5,6,7,8-tetrahydrofolate + ATP = (6R)-5,10-methenyltetrahydrofolate + ADP + phosphate</text>
        <dbReference type="Rhea" id="RHEA:10488"/>
        <dbReference type="ChEBI" id="CHEBI:30616"/>
        <dbReference type="ChEBI" id="CHEBI:43474"/>
        <dbReference type="ChEBI" id="CHEBI:57455"/>
        <dbReference type="ChEBI" id="CHEBI:57457"/>
        <dbReference type="ChEBI" id="CHEBI:456216"/>
        <dbReference type="EC" id="6.3.3.2"/>
    </reaction>
</comment>
<dbReference type="PANTHER" id="PTHR23407:SF1">
    <property type="entry name" value="5-FORMYLTETRAHYDROFOLATE CYCLO-LIGASE"/>
    <property type="match status" value="1"/>
</dbReference>
<keyword evidence="6" id="KW-1185">Reference proteome</keyword>
<dbReference type="EMBL" id="JAGPXE010000007">
    <property type="protein sequence ID" value="MBQ0925878.1"/>
    <property type="molecule type" value="Genomic_DNA"/>
</dbReference>
<dbReference type="GO" id="GO:0030272">
    <property type="term" value="F:5-formyltetrahydrofolate cyclo-ligase activity"/>
    <property type="evidence" value="ECO:0007669"/>
    <property type="project" value="UniProtKB-EC"/>
</dbReference>
<evidence type="ECO:0000313" key="6">
    <source>
        <dbReference type="Proteomes" id="UP000674084"/>
    </source>
</evidence>
<dbReference type="SUPFAM" id="SSF100950">
    <property type="entry name" value="NagB/RpiA/CoA transferase-like"/>
    <property type="match status" value="1"/>
</dbReference>
<keyword evidence="2 4" id="KW-0547">Nucleotide-binding</keyword>
<proteinExistence type="inferred from homology"/>
<reference evidence="5 6" key="1">
    <citation type="submission" date="2021-04" db="EMBL/GenBank/DDBJ databases">
        <title>Whole-genome sequencing of Saccharopolyspora endophytica KCTC 19397.</title>
        <authorList>
            <person name="Ay H."/>
            <person name="Saygin H."/>
            <person name="Sahin N."/>
        </authorList>
    </citation>
    <scope>NUCLEOTIDE SEQUENCE [LARGE SCALE GENOMIC DNA]</scope>
    <source>
        <strain evidence="5 6">KCTC 19397</strain>
    </source>
</reference>
<dbReference type="NCBIfam" id="TIGR02727">
    <property type="entry name" value="MTHFS_bact"/>
    <property type="match status" value="1"/>
</dbReference>
<dbReference type="InterPro" id="IPR024185">
    <property type="entry name" value="FTHF_cligase-like_sf"/>
</dbReference>
<gene>
    <name evidence="5" type="ORF">KBO27_18150</name>
</gene>
<comment type="cofactor">
    <cofactor evidence="4">
        <name>Mg(2+)</name>
        <dbReference type="ChEBI" id="CHEBI:18420"/>
    </cofactor>
</comment>
<evidence type="ECO:0000256" key="4">
    <source>
        <dbReference type="RuleBase" id="RU361279"/>
    </source>
</evidence>
<accession>A0ABS5DHW9</accession>
<dbReference type="PIRSF" id="PIRSF006806">
    <property type="entry name" value="FTHF_cligase"/>
    <property type="match status" value="1"/>
</dbReference>
<dbReference type="EC" id="6.3.3.2" evidence="4"/>
<comment type="caution">
    <text evidence="5">The sequence shown here is derived from an EMBL/GenBank/DDBJ whole genome shotgun (WGS) entry which is preliminary data.</text>
</comment>
<dbReference type="InterPro" id="IPR002698">
    <property type="entry name" value="FTHF_cligase"/>
</dbReference>
<keyword evidence="4" id="KW-0479">Metal-binding</keyword>
<sequence>MTPQLIGQTYSEPVSSLDEFRTSKAEWRSRLLLQRDELDEPARKADDQALLSNLLGWLAQRELTAVAAYVPVGPEPGTDVPSVLHEAGLRVLLPIVAGKRQPLEWAEYTGPDSLRPAAFGLLEPAGERLGAAAIGQAEVILVPALGIDHQGVRLGRGAGYYDRSLVLRDPAAELLGVVRDSEFVPSLPGEDHDVRMTSVITPARGVVELPV</sequence>
<keyword evidence="3 4" id="KW-0067">ATP-binding</keyword>
<dbReference type="Gene3D" id="3.40.50.10420">
    <property type="entry name" value="NagB/RpiA/CoA transferase-like"/>
    <property type="match status" value="1"/>
</dbReference>
<organism evidence="5 6">
    <name type="scientific">Saccharopolyspora endophytica</name>
    <dbReference type="NCBI Taxonomy" id="543886"/>
    <lineage>
        <taxon>Bacteria</taxon>
        <taxon>Bacillati</taxon>
        <taxon>Actinomycetota</taxon>
        <taxon>Actinomycetes</taxon>
        <taxon>Pseudonocardiales</taxon>
        <taxon>Pseudonocardiaceae</taxon>
        <taxon>Saccharopolyspora</taxon>
    </lineage>
</organism>
<comment type="similarity">
    <text evidence="1 4">Belongs to the 5-formyltetrahydrofolate cyclo-ligase family.</text>
</comment>
<dbReference type="Pfam" id="PF01812">
    <property type="entry name" value="5-FTHF_cyc-lig"/>
    <property type="match status" value="1"/>
</dbReference>
<evidence type="ECO:0000256" key="3">
    <source>
        <dbReference type="ARBA" id="ARBA00022840"/>
    </source>
</evidence>
<dbReference type="Proteomes" id="UP000674084">
    <property type="component" value="Unassembled WGS sequence"/>
</dbReference>
<evidence type="ECO:0000313" key="5">
    <source>
        <dbReference type="EMBL" id="MBQ0925878.1"/>
    </source>
</evidence>